<dbReference type="PROSITE" id="PS50112">
    <property type="entry name" value="PAS"/>
    <property type="match status" value="1"/>
</dbReference>
<dbReference type="InterPro" id="IPR013655">
    <property type="entry name" value="PAS_fold_3"/>
</dbReference>
<dbReference type="Proteomes" id="UP000005089">
    <property type="component" value="Unassembled WGS sequence"/>
</dbReference>
<protein>
    <submittedName>
        <fullName evidence="4">Diguanylate cyclase (GGDEF) domain protein</fullName>
    </submittedName>
</protein>
<dbReference type="AlphaFoldDB" id="C3XB83"/>
<evidence type="ECO:0000313" key="5">
    <source>
        <dbReference type="Proteomes" id="UP000005089"/>
    </source>
</evidence>
<dbReference type="SUPFAM" id="SSF141868">
    <property type="entry name" value="EAL domain-like"/>
    <property type="match status" value="1"/>
</dbReference>
<dbReference type="GeneID" id="77134520"/>
<dbReference type="InterPro" id="IPR050706">
    <property type="entry name" value="Cyclic-di-GMP_PDE-like"/>
</dbReference>
<dbReference type="InterPro" id="IPR035919">
    <property type="entry name" value="EAL_sf"/>
</dbReference>
<feature type="domain" description="EAL" evidence="2">
    <location>
        <begin position="298"/>
        <end position="553"/>
    </location>
</feature>
<dbReference type="Pfam" id="PF08447">
    <property type="entry name" value="PAS_3"/>
    <property type="match status" value="1"/>
</dbReference>
<reference evidence="4 5" key="1">
    <citation type="submission" date="2009-02" db="EMBL/GenBank/DDBJ databases">
        <title>The Genome Sequence of Oxalobacter formigenes OXCC13.</title>
        <authorList>
            <consortium name="The Broad Institute Genome Sequencing Platform"/>
            <person name="Ward D."/>
            <person name="Young S.K."/>
            <person name="Kodira C.D."/>
            <person name="Zeng Q."/>
            <person name="Koehrsen M."/>
            <person name="Alvarado L."/>
            <person name="Berlin A."/>
            <person name="Borenstein D."/>
            <person name="Chen Z."/>
            <person name="Engels R."/>
            <person name="Freedman E."/>
            <person name="Gellesch M."/>
            <person name="Goldberg J."/>
            <person name="Griggs A."/>
            <person name="Gujja S."/>
            <person name="Heiman D."/>
            <person name="Hepburn T."/>
            <person name="Howarth C."/>
            <person name="Jen D."/>
            <person name="Larson L."/>
            <person name="Lewis B."/>
            <person name="Mehta T."/>
            <person name="Park D."/>
            <person name="Pearson M."/>
            <person name="Roberts A."/>
            <person name="Saif S."/>
            <person name="Shea T."/>
            <person name="Shenoy N."/>
            <person name="Sisk P."/>
            <person name="Stolte C."/>
            <person name="Sykes S."/>
            <person name="Walk T."/>
            <person name="White J."/>
            <person name="Yandava C."/>
            <person name="Allison M.J."/>
            <person name="Lander E."/>
            <person name="Nusbaum C."/>
            <person name="Galagan J."/>
            <person name="Birren B."/>
        </authorList>
    </citation>
    <scope>NUCLEOTIDE SEQUENCE [LARGE SCALE GENOMIC DNA]</scope>
    <source>
        <strain evidence="4 5">OXCC13</strain>
    </source>
</reference>
<dbReference type="Gene3D" id="3.20.20.450">
    <property type="entry name" value="EAL domain"/>
    <property type="match status" value="1"/>
</dbReference>
<dbReference type="CDD" id="cd00130">
    <property type="entry name" value="PAS"/>
    <property type="match status" value="1"/>
</dbReference>
<dbReference type="InterPro" id="IPR000160">
    <property type="entry name" value="GGDEF_dom"/>
</dbReference>
<evidence type="ECO:0000259" key="2">
    <source>
        <dbReference type="PROSITE" id="PS50883"/>
    </source>
</evidence>
<dbReference type="NCBIfam" id="TIGR00229">
    <property type="entry name" value="sensory_box"/>
    <property type="match status" value="1"/>
</dbReference>
<dbReference type="SMART" id="SM00267">
    <property type="entry name" value="GGDEF"/>
    <property type="match status" value="1"/>
</dbReference>
<dbReference type="PANTHER" id="PTHR33121:SF70">
    <property type="entry name" value="SIGNALING PROTEIN YKOW"/>
    <property type="match status" value="1"/>
</dbReference>
<proteinExistence type="predicted"/>
<dbReference type="NCBIfam" id="TIGR00254">
    <property type="entry name" value="GGDEF"/>
    <property type="match status" value="1"/>
</dbReference>
<dbReference type="eggNOG" id="COG2199">
    <property type="taxonomic scope" value="Bacteria"/>
</dbReference>
<dbReference type="PANTHER" id="PTHR33121">
    <property type="entry name" value="CYCLIC DI-GMP PHOSPHODIESTERASE PDEF"/>
    <property type="match status" value="1"/>
</dbReference>
<dbReference type="eggNOG" id="COG2200">
    <property type="taxonomic scope" value="Bacteria"/>
</dbReference>
<dbReference type="InterPro" id="IPR035965">
    <property type="entry name" value="PAS-like_dom_sf"/>
</dbReference>
<name>C3XB83_OXAFO</name>
<feature type="domain" description="GGDEF" evidence="3">
    <location>
        <begin position="157"/>
        <end position="289"/>
    </location>
</feature>
<dbReference type="Pfam" id="PF00563">
    <property type="entry name" value="EAL"/>
    <property type="match status" value="1"/>
</dbReference>
<dbReference type="InterPro" id="IPR001633">
    <property type="entry name" value="EAL_dom"/>
</dbReference>
<gene>
    <name evidence="4" type="ORF">OFBG_01487</name>
</gene>
<dbReference type="InterPro" id="IPR000014">
    <property type="entry name" value="PAS"/>
</dbReference>
<dbReference type="RefSeq" id="WP_005881629.1">
    <property type="nucleotide sequence ID" value="NZ_CP019430.1"/>
</dbReference>
<dbReference type="SMART" id="SM00052">
    <property type="entry name" value="EAL"/>
    <property type="match status" value="1"/>
</dbReference>
<evidence type="ECO:0000259" key="1">
    <source>
        <dbReference type="PROSITE" id="PS50112"/>
    </source>
</evidence>
<evidence type="ECO:0000259" key="3">
    <source>
        <dbReference type="PROSITE" id="PS50887"/>
    </source>
</evidence>
<dbReference type="CDD" id="cd01949">
    <property type="entry name" value="GGDEF"/>
    <property type="match status" value="1"/>
</dbReference>
<dbReference type="STRING" id="847.BRW83_0613"/>
<dbReference type="SUPFAM" id="SSF55073">
    <property type="entry name" value="Nucleotide cyclase"/>
    <property type="match status" value="1"/>
</dbReference>
<dbReference type="Pfam" id="PF00990">
    <property type="entry name" value="GGDEF"/>
    <property type="match status" value="1"/>
</dbReference>
<keyword evidence="5" id="KW-1185">Reference proteome</keyword>
<dbReference type="PROSITE" id="PS50887">
    <property type="entry name" value="GGDEF"/>
    <property type="match status" value="1"/>
</dbReference>
<dbReference type="SUPFAM" id="SSF55785">
    <property type="entry name" value="PYP-like sensor domain (PAS domain)"/>
    <property type="match status" value="1"/>
</dbReference>
<dbReference type="InterPro" id="IPR043128">
    <property type="entry name" value="Rev_trsase/Diguanyl_cyclase"/>
</dbReference>
<dbReference type="CDD" id="cd01948">
    <property type="entry name" value="EAL"/>
    <property type="match status" value="1"/>
</dbReference>
<organism evidence="4 5">
    <name type="scientific">Oxalobacter formigenes OXCC13</name>
    <dbReference type="NCBI Taxonomy" id="556269"/>
    <lineage>
        <taxon>Bacteria</taxon>
        <taxon>Pseudomonadati</taxon>
        <taxon>Pseudomonadota</taxon>
        <taxon>Betaproteobacteria</taxon>
        <taxon>Burkholderiales</taxon>
        <taxon>Oxalobacteraceae</taxon>
        <taxon>Oxalobacter</taxon>
    </lineage>
</organism>
<sequence length="680" mass="77697">MDTILRQITDHDFLQEVLSESTGDYYFIGDIEQDIFSVSQNMADDFGFPDKQITGLLPTWMKLIQPEDQERYYKAANDLVSGRKDRLNEEYQVRLKNGELIWIHEVIRVKKNAGTGRPERVVGIARKVENGGKVDLVTGLYTHEKYMDRMQKLDDSHPIGIMLLGIDDFTMINTLNNHSFGDLVLRNVAQDIRNMLPESALICRFDGDQFIIVYPDATREKLERFYENVQSYTGKVYISHGVHYQFTISAGAVLYPDQRGQGDDLLKCAAVALRKAKLNGKDKCVFYSAGMLSLQLDEQRKIQILGESIRSGFEGFSVVFQPVNDASTLRVCGAEALLRFENEACGALSPVEFIPLLESSNQIIPVGRWVLEQAIIACKKWTVYIPDFVMQVNVSYLQLRDKNFCSRVEALLKEHRLLPKHIVLELTESYFITDSERINDTLKRLKQLKIRLAMDDFGTGYSSLGRLTDFDVDIVKIDRLFVKTSNSDRYNRDFIESVIRLCHNVGMKVCIEGVETGAELNMVNRLYADTIQGFYVSKPVPEKQFFSTFVVKPFDGSMLLVRQDKAATIKKILGDKELLQLLADATPLCLNLWNQNFENIVCNKEAVKLFGLRDENEYLERFFELSPEFQPNGERSDIMAPAKIKEALETGRAVFRWMQCPCHVCCGIKTCNLSPVIRKR</sequence>
<dbReference type="EMBL" id="GG658170">
    <property type="protein sequence ID" value="EEO30459.1"/>
    <property type="molecule type" value="Genomic_DNA"/>
</dbReference>
<dbReference type="HOGENOM" id="CLU_000445_70_50_4"/>
<dbReference type="Gene3D" id="3.30.450.20">
    <property type="entry name" value="PAS domain"/>
    <property type="match status" value="1"/>
</dbReference>
<dbReference type="PROSITE" id="PS50883">
    <property type="entry name" value="EAL"/>
    <property type="match status" value="1"/>
</dbReference>
<feature type="domain" description="PAS" evidence="1">
    <location>
        <begin position="10"/>
        <end position="83"/>
    </location>
</feature>
<dbReference type="OrthoDB" id="9813903at2"/>
<dbReference type="InterPro" id="IPR029787">
    <property type="entry name" value="Nucleotide_cyclase"/>
</dbReference>
<accession>C3XB83</accession>
<evidence type="ECO:0000313" key="4">
    <source>
        <dbReference type="EMBL" id="EEO30459.1"/>
    </source>
</evidence>
<dbReference type="Gene3D" id="3.30.70.270">
    <property type="match status" value="1"/>
</dbReference>
<dbReference type="GO" id="GO:0071111">
    <property type="term" value="F:cyclic-guanylate-specific phosphodiesterase activity"/>
    <property type="evidence" value="ECO:0007669"/>
    <property type="project" value="InterPro"/>
</dbReference>